<accession>A0A1W2H2B5</accession>
<dbReference type="STRING" id="758820.SAMN00777080_1322"/>
<gene>
    <name evidence="1" type="ORF">SAMN00777080_1322</name>
</gene>
<dbReference type="EMBL" id="LT838813">
    <property type="protein sequence ID" value="SMD42758.1"/>
    <property type="molecule type" value="Genomic_DNA"/>
</dbReference>
<keyword evidence="2" id="KW-1185">Reference proteome</keyword>
<organism evidence="1 2">
    <name type="scientific">Aquiflexum balticum DSM 16537</name>
    <dbReference type="NCBI Taxonomy" id="758820"/>
    <lineage>
        <taxon>Bacteria</taxon>
        <taxon>Pseudomonadati</taxon>
        <taxon>Bacteroidota</taxon>
        <taxon>Cytophagia</taxon>
        <taxon>Cytophagales</taxon>
        <taxon>Cyclobacteriaceae</taxon>
        <taxon>Aquiflexum</taxon>
    </lineage>
</organism>
<proteinExistence type="predicted"/>
<protein>
    <submittedName>
        <fullName evidence="1">Uncharacterized protein</fullName>
    </submittedName>
</protein>
<dbReference type="Proteomes" id="UP000192333">
    <property type="component" value="Chromosome I"/>
</dbReference>
<reference evidence="2" key="1">
    <citation type="submission" date="2017-04" db="EMBL/GenBank/DDBJ databases">
        <authorList>
            <person name="Varghese N."/>
            <person name="Submissions S."/>
        </authorList>
    </citation>
    <scope>NUCLEOTIDE SEQUENCE [LARGE SCALE GENOMIC DNA]</scope>
    <source>
        <strain evidence="2">DSM 16537</strain>
    </source>
</reference>
<evidence type="ECO:0000313" key="1">
    <source>
        <dbReference type="EMBL" id="SMD42758.1"/>
    </source>
</evidence>
<sequence>MLKEIKEDTSAIIEILEEVMKKKELRTRSF</sequence>
<evidence type="ECO:0000313" key="2">
    <source>
        <dbReference type="Proteomes" id="UP000192333"/>
    </source>
</evidence>
<name>A0A1W2H2B5_9BACT</name>
<dbReference type="AlphaFoldDB" id="A0A1W2H2B5"/>